<keyword evidence="2" id="KW-0805">Transcription regulation</keyword>
<dbReference type="RefSeq" id="WP_378064534.1">
    <property type="nucleotide sequence ID" value="NZ_JBHSBL010000002.1"/>
</dbReference>
<comment type="caution">
    <text evidence="6">The sequence shown here is derived from an EMBL/GenBank/DDBJ whole genome shotgun (WGS) entry which is preliminary data.</text>
</comment>
<evidence type="ECO:0000256" key="2">
    <source>
        <dbReference type="ARBA" id="ARBA00023015"/>
    </source>
</evidence>
<comment type="similarity">
    <text evidence="1">Belongs to the LysR transcriptional regulatory family.</text>
</comment>
<dbReference type="CDD" id="cd08417">
    <property type="entry name" value="PBP2_Nitroaromatics_like"/>
    <property type="match status" value="1"/>
</dbReference>
<organism evidence="6 7">
    <name type="scientific">Actinoplanes subglobosus</name>
    <dbReference type="NCBI Taxonomy" id="1547892"/>
    <lineage>
        <taxon>Bacteria</taxon>
        <taxon>Bacillati</taxon>
        <taxon>Actinomycetota</taxon>
        <taxon>Actinomycetes</taxon>
        <taxon>Micromonosporales</taxon>
        <taxon>Micromonosporaceae</taxon>
        <taxon>Actinoplanes</taxon>
    </lineage>
</organism>
<dbReference type="Gene3D" id="3.40.190.10">
    <property type="entry name" value="Periplasmic binding protein-like II"/>
    <property type="match status" value="2"/>
</dbReference>
<dbReference type="SUPFAM" id="SSF53850">
    <property type="entry name" value="Periplasmic binding protein-like II"/>
    <property type="match status" value="1"/>
</dbReference>
<keyword evidence="7" id="KW-1185">Reference proteome</keyword>
<dbReference type="Gene3D" id="1.10.10.10">
    <property type="entry name" value="Winged helix-like DNA-binding domain superfamily/Winged helix DNA-binding domain"/>
    <property type="match status" value="1"/>
</dbReference>
<dbReference type="Pfam" id="PF03466">
    <property type="entry name" value="LysR_substrate"/>
    <property type="match status" value="1"/>
</dbReference>
<dbReference type="InterPro" id="IPR050389">
    <property type="entry name" value="LysR-type_TF"/>
</dbReference>
<dbReference type="InterPro" id="IPR000847">
    <property type="entry name" value="LysR_HTH_N"/>
</dbReference>
<dbReference type="SUPFAM" id="SSF46785">
    <property type="entry name" value="Winged helix' DNA-binding domain"/>
    <property type="match status" value="1"/>
</dbReference>
<dbReference type="InterPro" id="IPR036388">
    <property type="entry name" value="WH-like_DNA-bd_sf"/>
</dbReference>
<accession>A0ABV8IHQ9</accession>
<dbReference type="InterPro" id="IPR005119">
    <property type="entry name" value="LysR_subst-bd"/>
</dbReference>
<dbReference type="EMBL" id="JBHSBL010000002">
    <property type="protein sequence ID" value="MFC4063527.1"/>
    <property type="molecule type" value="Genomic_DNA"/>
</dbReference>
<name>A0ABV8IHQ9_9ACTN</name>
<evidence type="ECO:0000256" key="3">
    <source>
        <dbReference type="ARBA" id="ARBA00023125"/>
    </source>
</evidence>
<dbReference type="InterPro" id="IPR037402">
    <property type="entry name" value="YidZ_PBP2"/>
</dbReference>
<sequence length="316" mass="35118">MSLGAVDLNLLIAFKALLEEGSVTQAGAKIGIAQPSMSAALSRLRRHFDDELLVRVGREFELTPFARSMLADVQQTVQLFGDALRVTDGFDPATSERLFTVTLSDYAMAVLHEPLHRRVKAVAPSVRLAFVDLPEDLAASERAMLRQDLLIGPFGYGFVGEHLRLFRDRYMCVVDPENPYLTEGLLGLEALRRMPHAVTVFRGNHQTAVDRVLSQAGVDRRISMRVYGHLPLLFAVRGTDAVAFVPERVVRPFADSGRVRMVPPPFEAPLLLEAAWWHPSRETDPAHRWFLSIVEDVVDELRLTEPPGLPPDAPAG</sequence>
<evidence type="ECO:0000256" key="1">
    <source>
        <dbReference type="ARBA" id="ARBA00009437"/>
    </source>
</evidence>
<dbReference type="InterPro" id="IPR036390">
    <property type="entry name" value="WH_DNA-bd_sf"/>
</dbReference>
<dbReference type="PROSITE" id="PS50931">
    <property type="entry name" value="HTH_LYSR"/>
    <property type="match status" value="1"/>
</dbReference>
<proteinExistence type="inferred from homology"/>
<dbReference type="PANTHER" id="PTHR30118:SF15">
    <property type="entry name" value="TRANSCRIPTIONAL REGULATORY PROTEIN"/>
    <property type="match status" value="1"/>
</dbReference>
<keyword evidence="4" id="KW-0804">Transcription</keyword>
<protein>
    <submittedName>
        <fullName evidence="6">LysR family transcriptional regulator</fullName>
    </submittedName>
</protein>
<evidence type="ECO:0000313" key="6">
    <source>
        <dbReference type="EMBL" id="MFC4063527.1"/>
    </source>
</evidence>
<feature type="domain" description="HTH lysR-type" evidence="5">
    <location>
        <begin position="6"/>
        <end position="63"/>
    </location>
</feature>
<keyword evidence="3" id="KW-0238">DNA-binding</keyword>
<evidence type="ECO:0000313" key="7">
    <source>
        <dbReference type="Proteomes" id="UP001595867"/>
    </source>
</evidence>
<gene>
    <name evidence="6" type="ORF">ACFO0C_01190</name>
</gene>
<evidence type="ECO:0000256" key="4">
    <source>
        <dbReference type="ARBA" id="ARBA00023163"/>
    </source>
</evidence>
<evidence type="ECO:0000259" key="5">
    <source>
        <dbReference type="PROSITE" id="PS50931"/>
    </source>
</evidence>
<dbReference type="Pfam" id="PF00126">
    <property type="entry name" value="HTH_1"/>
    <property type="match status" value="1"/>
</dbReference>
<dbReference type="PANTHER" id="PTHR30118">
    <property type="entry name" value="HTH-TYPE TRANSCRIPTIONAL REGULATOR LEUO-RELATED"/>
    <property type="match status" value="1"/>
</dbReference>
<dbReference type="Proteomes" id="UP001595867">
    <property type="component" value="Unassembled WGS sequence"/>
</dbReference>
<reference evidence="7" key="1">
    <citation type="journal article" date="2019" name="Int. J. Syst. Evol. Microbiol.">
        <title>The Global Catalogue of Microorganisms (GCM) 10K type strain sequencing project: providing services to taxonomists for standard genome sequencing and annotation.</title>
        <authorList>
            <consortium name="The Broad Institute Genomics Platform"/>
            <consortium name="The Broad Institute Genome Sequencing Center for Infectious Disease"/>
            <person name="Wu L."/>
            <person name="Ma J."/>
        </authorList>
    </citation>
    <scope>NUCLEOTIDE SEQUENCE [LARGE SCALE GENOMIC DNA]</scope>
    <source>
        <strain evidence="7">TBRC 5832</strain>
    </source>
</reference>